<feature type="transmembrane region" description="Helical" evidence="1">
    <location>
        <begin position="149"/>
        <end position="172"/>
    </location>
</feature>
<feature type="transmembrane region" description="Helical" evidence="1">
    <location>
        <begin position="28"/>
        <end position="53"/>
    </location>
</feature>
<evidence type="ECO:0000256" key="1">
    <source>
        <dbReference type="SAM" id="Phobius"/>
    </source>
</evidence>
<protein>
    <recommendedName>
        <fullName evidence="4">Yip1 domain-containing protein</fullName>
    </recommendedName>
</protein>
<keyword evidence="3" id="KW-1185">Reference proteome</keyword>
<feature type="transmembrane region" description="Helical" evidence="1">
    <location>
        <begin position="119"/>
        <end position="137"/>
    </location>
</feature>
<feature type="transmembrane region" description="Helical" evidence="1">
    <location>
        <begin position="65"/>
        <end position="84"/>
    </location>
</feature>
<keyword evidence="1" id="KW-0812">Transmembrane</keyword>
<keyword evidence="1" id="KW-1133">Transmembrane helix</keyword>
<name>A0A9Q4FUN5_9HYPH</name>
<organism evidence="2 3">
    <name type="scientific">Devosia ureilytica</name>
    <dbReference type="NCBI Taxonomy" id="2952754"/>
    <lineage>
        <taxon>Bacteria</taxon>
        <taxon>Pseudomonadati</taxon>
        <taxon>Pseudomonadota</taxon>
        <taxon>Alphaproteobacteria</taxon>
        <taxon>Hyphomicrobiales</taxon>
        <taxon>Devosiaceae</taxon>
        <taxon>Devosia</taxon>
    </lineage>
</organism>
<comment type="caution">
    <text evidence="2">The sequence shown here is derived from an EMBL/GenBank/DDBJ whole genome shotgun (WGS) entry which is preliminary data.</text>
</comment>
<gene>
    <name evidence="2" type="ORF">NF348_16425</name>
</gene>
<evidence type="ECO:0008006" key="4">
    <source>
        <dbReference type="Google" id="ProtNLM"/>
    </source>
</evidence>
<reference evidence="2" key="1">
    <citation type="submission" date="2022-06" db="EMBL/GenBank/DDBJ databases">
        <title>Devosia sp. XJ19-45 genome assembly.</title>
        <authorList>
            <person name="Li B."/>
            <person name="Cai M."/>
            <person name="Nie G."/>
            <person name="Li W."/>
        </authorList>
    </citation>
    <scope>NUCLEOTIDE SEQUENCE</scope>
    <source>
        <strain evidence="2">XJ19-45</strain>
    </source>
</reference>
<evidence type="ECO:0000313" key="3">
    <source>
        <dbReference type="Proteomes" id="UP001060275"/>
    </source>
</evidence>
<dbReference type="Proteomes" id="UP001060275">
    <property type="component" value="Unassembled WGS sequence"/>
</dbReference>
<dbReference type="EMBL" id="JAMWDU010000006">
    <property type="protein sequence ID" value="MCP8888699.1"/>
    <property type="molecule type" value="Genomic_DNA"/>
</dbReference>
<evidence type="ECO:0000313" key="2">
    <source>
        <dbReference type="EMBL" id="MCP8888699.1"/>
    </source>
</evidence>
<feature type="transmembrane region" description="Helical" evidence="1">
    <location>
        <begin position="96"/>
        <end position="113"/>
    </location>
</feature>
<dbReference type="RefSeq" id="WP_254675937.1">
    <property type="nucleotide sequence ID" value="NZ_JAMWDU010000006.1"/>
</dbReference>
<proteinExistence type="predicted"/>
<keyword evidence="1" id="KW-0472">Membrane</keyword>
<sequence>MKIFTALRQAIYGWIMLLRSEPGWQERFRFTASGLVTALVLFYLFAFLAVVLASLDYGVPGPQEFVATMVLQSLWLVALVAGLYGTRFAVRDKSPILPILVPGVYALVFYLVVGALVSLVLGFLLPLLWLALVWMLFRLGRLGGGWTIGVSFAFAILTVLLLVGLPYALYIIPAPTPAA</sequence>
<accession>A0A9Q4FUN5</accession>
<dbReference type="AlphaFoldDB" id="A0A9Q4FUN5"/>